<keyword evidence="3" id="KW-1185">Reference proteome</keyword>
<evidence type="ECO:0000256" key="1">
    <source>
        <dbReference type="SAM" id="SignalP"/>
    </source>
</evidence>
<protein>
    <recommendedName>
        <fullName evidence="4">DUF4249 family protein</fullName>
    </recommendedName>
</protein>
<evidence type="ECO:0000313" key="3">
    <source>
        <dbReference type="Proteomes" id="UP000651475"/>
    </source>
</evidence>
<comment type="caution">
    <text evidence="2">The sequence shown here is derived from an EMBL/GenBank/DDBJ whole genome shotgun (WGS) entry which is preliminary data.</text>
</comment>
<gene>
    <name evidence="2" type="ORF">H8S65_18495</name>
</gene>
<feature type="signal peptide" evidence="1">
    <location>
        <begin position="1"/>
        <end position="28"/>
    </location>
</feature>
<dbReference type="Proteomes" id="UP000651475">
    <property type="component" value="Unassembled WGS sequence"/>
</dbReference>
<accession>A0ABR7DV12</accession>
<feature type="chain" id="PRO_5045878187" description="DUF4249 family protein" evidence="1">
    <location>
        <begin position="29"/>
        <end position="138"/>
    </location>
</feature>
<proteinExistence type="predicted"/>
<sequence length="138" mass="16023">MNVQEKKKMKRWLLPLLLLFLVNGVSCSDDDVDPDLPEYKVIELNTEDHRFEELKTINVLTDIKCQTNTDDIFRLVIRNDSAFISYFGSLLYPTRLPSDFPIYGNPFIFSGTVKASPEGVDYYPLILEEFKYETLQAM</sequence>
<keyword evidence="1" id="KW-0732">Signal</keyword>
<evidence type="ECO:0000313" key="2">
    <source>
        <dbReference type="EMBL" id="MBC5634737.1"/>
    </source>
</evidence>
<reference evidence="2 3" key="1">
    <citation type="submission" date="2020-08" db="EMBL/GenBank/DDBJ databases">
        <title>Genome public.</title>
        <authorList>
            <person name="Liu C."/>
            <person name="Sun Q."/>
        </authorList>
    </citation>
    <scope>NUCLEOTIDE SEQUENCE [LARGE SCALE GENOMIC DNA]</scope>
    <source>
        <strain evidence="2 3">NSJ-79</strain>
    </source>
</reference>
<organism evidence="2 3">
    <name type="scientific">Parabacteroides hominis</name>
    <dbReference type="NCBI Taxonomy" id="2763057"/>
    <lineage>
        <taxon>Bacteria</taxon>
        <taxon>Pseudomonadati</taxon>
        <taxon>Bacteroidota</taxon>
        <taxon>Bacteroidia</taxon>
        <taxon>Bacteroidales</taxon>
        <taxon>Tannerellaceae</taxon>
        <taxon>Parabacteroides</taxon>
    </lineage>
</organism>
<evidence type="ECO:0008006" key="4">
    <source>
        <dbReference type="Google" id="ProtNLM"/>
    </source>
</evidence>
<dbReference type="RefSeq" id="WP_186931323.1">
    <property type="nucleotide sequence ID" value="NZ_JACOOJ010000047.1"/>
</dbReference>
<dbReference type="EMBL" id="JACOOJ010000047">
    <property type="protein sequence ID" value="MBC5634737.1"/>
    <property type="molecule type" value="Genomic_DNA"/>
</dbReference>
<name>A0ABR7DV12_9BACT</name>